<protein>
    <submittedName>
        <fullName evidence="1">Uncharacterized protein</fullName>
    </submittedName>
</protein>
<organism evidence="1 2">
    <name type="scientific">Candidatus Desulfosporosinus infrequens</name>
    <dbReference type="NCBI Taxonomy" id="2043169"/>
    <lineage>
        <taxon>Bacteria</taxon>
        <taxon>Bacillati</taxon>
        <taxon>Bacillota</taxon>
        <taxon>Clostridia</taxon>
        <taxon>Eubacteriales</taxon>
        <taxon>Desulfitobacteriaceae</taxon>
        <taxon>Desulfosporosinus</taxon>
    </lineage>
</organism>
<accession>A0A2U3LH20</accession>
<evidence type="ECO:0000313" key="2">
    <source>
        <dbReference type="Proteomes" id="UP000238916"/>
    </source>
</evidence>
<sequence>MNQHHAVTHPNELINEAKQCEKKIARLNDHLIDWLTDHILASRIMFNLAFILPLMVLPLPDWTKVLLAVISSNWIQWWALPALQRSQNKAQARQDAKADVDHKALTHIAHTLDLQTEMLKSLKDGVSK</sequence>
<name>A0A2U3LH20_9FIRM</name>
<reference evidence="2" key="1">
    <citation type="submission" date="2018-02" db="EMBL/GenBank/DDBJ databases">
        <authorList>
            <person name="Hausmann B."/>
        </authorList>
    </citation>
    <scope>NUCLEOTIDE SEQUENCE [LARGE SCALE GENOMIC DNA]</scope>
    <source>
        <strain evidence="2">Peat soil MAG SbF1</strain>
    </source>
</reference>
<evidence type="ECO:0000313" key="1">
    <source>
        <dbReference type="EMBL" id="SPF51235.1"/>
    </source>
</evidence>
<dbReference type="OrthoDB" id="3177121at2"/>
<dbReference type="Proteomes" id="UP000238916">
    <property type="component" value="Unassembled WGS sequence"/>
</dbReference>
<dbReference type="EMBL" id="OMOF01000445">
    <property type="protein sequence ID" value="SPF51235.1"/>
    <property type="molecule type" value="Genomic_DNA"/>
</dbReference>
<dbReference type="AlphaFoldDB" id="A0A2U3LH20"/>
<proteinExistence type="predicted"/>
<gene>
    <name evidence="1" type="ORF">SBF1_50119</name>
</gene>